<evidence type="ECO:0000313" key="4">
    <source>
        <dbReference type="EMBL" id="KAB1641037.1"/>
    </source>
</evidence>
<evidence type="ECO:0000313" key="5">
    <source>
        <dbReference type="Proteomes" id="UP000468668"/>
    </source>
</evidence>
<dbReference type="Pfam" id="PF01035">
    <property type="entry name" value="DNA_binding_1"/>
    <property type="match status" value="1"/>
</dbReference>
<keyword evidence="4" id="KW-0489">Methyltransferase</keyword>
<dbReference type="GO" id="GO:0006281">
    <property type="term" value="P:DNA repair"/>
    <property type="evidence" value="ECO:0007669"/>
    <property type="project" value="InterPro"/>
</dbReference>
<keyword evidence="5" id="KW-1185">Reference proteome</keyword>
<keyword evidence="4" id="KW-0808">Transferase</keyword>
<dbReference type="EMBL" id="WAJR01000007">
    <property type="protein sequence ID" value="KAB1641037.1"/>
    <property type="molecule type" value="Genomic_DNA"/>
</dbReference>
<dbReference type="Proteomes" id="UP000468668">
    <property type="component" value="Unassembled WGS sequence"/>
</dbReference>
<dbReference type="GO" id="GO:0003908">
    <property type="term" value="F:methylated-DNA-[protein]-cysteine S-methyltransferase activity"/>
    <property type="evidence" value="ECO:0007669"/>
    <property type="project" value="UniProtKB-EC"/>
</dbReference>
<proteinExistence type="predicted"/>
<dbReference type="InterPro" id="IPR036631">
    <property type="entry name" value="MGMT_N_sf"/>
</dbReference>
<reference evidence="4 5" key="1">
    <citation type="submission" date="2019-09" db="EMBL/GenBank/DDBJ databases">
        <title>Whole genome shotgun sequencing (WGS) of Ellagibacter isourolithinifaciens DSM 104140(T) and Adlercreutzia muris DSM 29508(T).</title>
        <authorList>
            <person name="Stoll D.A."/>
            <person name="Danylec N."/>
            <person name="Huch M."/>
        </authorList>
    </citation>
    <scope>NUCLEOTIDE SEQUENCE [LARGE SCALE GENOMIC DNA]</scope>
    <source>
        <strain evidence="4 5">DSM 104140</strain>
    </source>
</reference>
<dbReference type="Pfam" id="PF02870">
    <property type="entry name" value="Methyltransf_1N"/>
    <property type="match status" value="1"/>
</dbReference>
<dbReference type="EC" id="2.1.1.63" evidence="4"/>
<gene>
    <name evidence="4" type="ORF">F8C90_04155</name>
</gene>
<feature type="domain" description="Methylated-DNA-[protein]-cysteine S-methyltransferase DNA binding" evidence="2">
    <location>
        <begin position="75"/>
        <end position="154"/>
    </location>
</feature>
<dbReference type="InterPro" id="IPR036388">
    <property type="entry name" value="WH-like_DNA-bd_sf"/>
</dbReference>
<comment type="caution">
    <text evidence="4">The sequence shown here is derived from an EMBL/GenBank/DDBJ whole genome shotgun (WGS) entry which is preliminary data.</text>
</comment>
<dbReference type="PANTHER" id="PTHR10815">
    <property type="entry name" value="METHYLATED-DNA--PROTEIN-CYSTEINE METHYLTRANSFERASE"/>
    <property type="match status" value="1"/>
</dbReference>
<dbReference type="SUPFAM" id="SSF53155">
    <property type="entry name" value="Methylated DNA-protein cysteine methyltransferase domain"/>
    <property type="match status" value="1"/>
</dbReference>
<sequence length="159" mass="17417">MTHSMLSHYSYPTPHGSITICTSERGVRAVAFGEVQLAGTRRPTELSNRCATELLEYFAGKRTAFDVPLDPEGTEFQKSVWETLSRVPFATSVTSGDIARDLGKPKSYRAVGAAVRENPLAVIVPDHRVVRANGRPIAADARGRIREGLLHMERERAGA</sequence>
<dbReference type="InterPro" id="IPR014048">
    <property type="entry name" value="MethylDNA_cys_MeTrfase_DNA-bd"/>
</dbReference>
<dbReference type="GeneID" id="98657597"/>
<dbReference type="InterPro" id="IPR008332">
    <property type="entry name" value="MethylG_MeTrfase_N"/>
</dbReference>
<feature type="domain" description="Methylguanine DNA methyltransferase ribonuclease-like" evidence="3">
    <location>
        <begin position="10"/>
        <end position="71"/>
    </location>
</feature>
<dbReference type="Gene3D" id="3.30.160.70">
    <property type="entry name" value="Methylated DNA-protein cysteine methyltransferase domain"/>
    <property type="match status" value="1"/>
</dbReference>
<evidence type="ECO:0000259" key="2">
    <source>
        <dbReference type="Pfam" id="PF01035"/>
    </source>
</evidence>
<name>A0A6N6NPD7_9ACTN</name>
<evidence type="ECO:0000259" key="3">
    <source>
        <dbReference type="Pfam" id="PF02870"/>
    </source>
</evidence>
<dbReference type="RefSeq" id="WP_158049199.1">
    <property type="nucleotide sequence ID" value="NZ_WAJR01000007.1"/>
</dbReference>
<dbReference type="CDD" id="cd06445">
    <property type="entry name" value="ATase"/>
    <property type="match status" value="1"/>
</dbReference>
<dbReference type="InterPro" id="IPR036217">
    <property type="entry name" value="MethylDNA_cys_MeTrfase_DNAb"/>
</dbReference>
<dbReference type="Gene3D" id="1.10.10.10">
    <property type="entry name" value="Winged helix-like DNA-binding domain superfamily/Winged helix DNA-binding domain"/>
    <property type="match status" value="1"/>
</dbReference>
<dbReference type="NCBIfam" id="TIGR00589">
    <property type="entry name" value="ogt"/>
    <property type="match status" value="1"/>
</dbReference>
<evidence type="ECO:0000256" key="1">
    <source>
        <dbReference type="ARBA" id="ARBA00022763"/>
    </source>
</evidence>
<dbReference type="SUPFAM" id="SSF46767">
    <property type="entry name" value="Methylated DNA-protein cysteine methyltransferase, C-terminal domain"/>
    <property type="match status" value="1"/>
</dbReference>
<protein>
    <submittedName>
        <fullName evidence="4">Methylated-DNA--[protein]-cysteine S-methyltransferase</fullName>
        <ecNumber evidence="4">2.1.1.63</ecNumber>
    </submittedName>
</protein>
<organism evidence="4 5">
    <name type="scientific">Ellagibacter isourolithinifaciens</name>
    <dbReference type="NCBI Taxonomy" id="2137581"/>
    <lineage>
        <taxon>Bacteria</taxon>
        <taxon>Bacillati</taxon>
        <taxon>Actinomycetota</taxon>
        <taxon>Coriobacteriia</taxon>
        <taxon>Eggerthellales</taxon>
        <taxon>Eggerthellaceae</taxon>
        <taxon>Ellagibacter</taxon>
    </lineage>
</organism>
<keyword evidence="1" id="KW-0227">DNA damage</keyword>
<dbReference type="AlphaFoldDB" id="A0A6N6NPD7"/>
<accession>A0A6N6NPD7</accession>
<dbReference type="GO" id="GO:0032259">
    <property type="term" value="P:methylation"/>
    <property type="evidence" value="ECO:0007669"/>
    <property type="project" value="UniProtKB-KW"/>
</dbReference>
<dbReference type="OrthoDB" id="9811249at2"/>
<dbReference type="PANTHER" id="PTHR10815:SF13">
    <property type="entry name" value="METHYLATED-DNA--PROTEIN-CYSTEINE METHYLTRANSFERASE"/>
    <property type="match status" value="1"/>
</dbReference>